<keyword evidence="3" id="KW-1185">Reference proteome</keyword>
<name>A0AAD9KLH3_RIDPI</name>
<protein>
    <submittedName>
        <fullName evidence="2">Uncharacterized protein</fullName>
    </submittedName>
</protein>
<proteinExistence type="predicted"/>
<accession>A0AAD9KLH3</accession>
<evidence type="ECO:0000256" key="1">
    <source>
        <dbReference type="SAM" id="MobiDB-lite"/>
    </source>
</evidence>
<evidence type="ECO:0000313" key="3">
    <source>
        <dbReference type="Proteomes" id="UP001209878"/>
    </source>
</evidence>
<evidence type="ECO:0000313" key="2">
    <source>
        <dbReference type="EMBL" id="KAK2173387.1"/>
    </source>
</evidence>
<dbReference type="Proteomes" id="UP001209878">
    <property type="component" value="Unassembled WGS sequence"/>
</dbReference>
<feature type="region of interest" description="Disordered" evidence="1">
    <location>
        <begin position="212"/>
        <end position="235"/>
    </location>
</feature>
<comment type="caution">
    <text evidence="2">The sequence shown here is derived from an EMBL/GenBank/DDBJ whole genome shotgun (WGS) entry which is preliminary data.</text>
</comment>
<gene>
    <name evidence="2" type="ORF">NP493_879g01044</name>
</gene>
<reference evidence="2" key="1">
    <citation type="journal article" date="2023" name="Mol. Biol. Evol.">
        <title>Third-Generation Sequencing Reveals the Adaptive Role of the Epigenome in Three Deep-Sea Polychaetes.</title>
        <authorList>
            <person name="Perez M."/>
            <person name="Aroh O."/>
            <person name="Sun Y."/>
            <person name="Lan Y."/>
            <person name="Juniper S.K."/>
            <person name="Young C.R."/>
            <person name="Angers B."/>
            <person name="Qian P.Y."/>
        </authorList>
    </citation>
    <scope>NUCLEOTIDE SEQUENCE</scope>
    <source>
        <strain evidence="2">R07B-5</strain>
    </source>
</reference>
<organism evidence="2 3">
    <name type="scientific">Ridgeia piscesae</name>
    <name type="common">Tubeworm</name>
    <dbReference type="NCBI Taxonomy" id="27915"/>
    <lineage>
        <taxon>Eukaryota</taxon>
        <taxon>Metazoa</taxon>
        <taxon>Spiralia</taxon>
        <taxon>Lophotrochozoa</taxon>
        <taxon>Annelida</taxon>
        <taxon>Polychaeta</taxon>
        <taxon>Sedentaria</taxon>
        <taxon>Canalipalpata</taxon>
        <taxon>Sabellida</taxon>
        <taxon>Siboglinidae</taxon>
        <taxon>Ridgeia</taxon>
    </lineage>
</organism>
<sequence length="459" mass="52003">MKVLIFGDLSTVSYHLARRMLRDGHWVTFIQYVDRELRLSAHNSQEMTDRLVELTAMGKRFSVRHTKTCETAPKVLRYFSPGVTQYSHIVFATAASRGSESPGTAIVRQSMQCLSSLLEETRLYKPRPIFIHIVNAYDAVARLHSSSANDKFASVMDIAMKSVLNMYWSLHKTPAIHVKLVPGVEKQMSMASSGAPLVKEVTSSIISAMQTRCEDTNNDPKSLRQPLMPKSQLPSAKASNLSLTDTAADVEDIVLTTYLTSKKDPQRGVFVSGSNYSYVSEWHQSLRDVGINGVVFHDGLTPEFRKQLQPEVTFQKIRPGILSLNDDRYFHFLRLLGDHLYIGDDMDDYPFARHLEWTKTKMEQCFGPSFNKQGETKSLLDMSVIYNAGIIGGPRHIMLRFLRQLTEELRELLGDNCNTAAVNHIAHKYFDDVTFSGFPLTSKYKIYQNQMAATYVIHK</sequence>
<dbReference type="EMBL" id="JAODUO010000879">
    <property type="protein sequence ID" value="KAK2173387.1"/>
    <property type="molecule type" value="Genomic_DNA"/>
</dbReference>
<dbReference type="AlphaFoldDB" id="A0AAD9KLH3"/>